<protein>
    <recommendedName>
        <fullName evidence="2">Endonuclease/exonuclease/phosphatase domain-containing protein</fullName>
    </recommendedName>
</protein>
<dbReference type="AlphaFoldDB" id="A0ABD3RUF8"/>
<dbReference type="SUPFAM" id="SSF56219">
    <property type="entry name" value="DNase I-like"/>
    <property type="match status" value="1"/>
</dbReference>
<feature type="compositionally biased region" description="Basic and acidic residues" evidence="1">
    <location>
        <begin position="281"/>
        <end position="290"/>
    </location>
</feature>
<feature type="region of interest" description="Disordered" evidence="1">
    <location>
        <begin position="268"/>
        <end position="292"/>
    </location>
</feature>
<comment type="caution">
    <text evidence="3">The sequence shown here is derived from an EMBL/GenBank/DDBJ whole genome shotgun (WGS) entry which is preliminary data.</text>
</comment>
<dbReference type="Gene3D" id="3.60.10.10">
    <property type="entry name" value="Endonuclease/exonuclease/phosphatase"/>
    <property type="match status" value="1"/>
</dbReference>
<feature type="domain" description="Endonuclease/exonuclease/phosphatase" evidence="2">
    <location>
        <begin position="98"/>
        <end position="341"/>
    </location>
</feature>
<dbReference type="Pfam" id="PF03372">
    <property type="entry name" value="Exo_endo_phos"/>
    <property type="match status" value="1"/>
</dbReference>
<evidence type="ECO:0000259" key="2">
    <source>
        <dbReference type="Pfam" id="PF03372"/>
    </source>
</evidence>
<dbReference type="InterPro" id="IPR005135">
    <property type="entry name" value="Endo/exonuclease/phosphatase"/>
</dbReference>
<dbReference type="InterPro" id="IPR036691">
    <property type="entry name" value="Endo/exonu/phosph_ase_sf"/>
</dbReference>
<keyword evidence="4" id="KW-1185">Reference proteome</keyword>
<proteinExistence type="predicted"/>
<dbReference type="EMBL" id="JALLPB020000169">
    <property type="protein sequence ID" value="KAL3816026.1"/>
    <property type="molecule type" value="Genomic_DNA"/>
</dbReference>
<name>A0ABD3RUF8_9STRA</name>
<evidence type="ECO:0000256" key="1">
    <source>
        <dbReference type="SAM" id="MobiDB-lite"/>
    </source>
</evidence>
<sequence length="350" mass="38923">MLYRARASLGSPFHIIIMIITGSSSTSSSSSESVAAMIVDPLRDLLSFARQLRPSHRRYRFSHADLPPRKVTTNRPPPRDDDDDDDDDRAILATFDLLSYNVNHRAVSDTTRRNNIIRAITSSMADVALLQETNADWEYHLSNNVDVSSTYPQVRFHHPGTNDRMAGGIAILSRWNVRDYYDDDATILDMSMSVDGSVFPAMICGIDVPTIVDDARSNAANHHGSSFATVHVANVHLRPPLELDGTCRLDTMRRTGHVRLGEVKELIRRASSSRPGGTDGDTDRGTDRGGRGIRRTRLDVIAGDFNGDDDDLASTYLASLGYVDALRRYVPRGKETHVWPFRDITNVKTS</sequence>
<gene>
    <name evidence="3" type="ORF">ACHAXA_010797</name>
</gene>
<accession>A0ABD3RUF8</accession>
<reference evidence="3 4" key="1">
    <citation type="submission" date="2024-10" db="EMBL/GenBank/DDBJ databases">
        <title>Updated reference genomes for cyclostephanoid diatoms.</title>
        <authorList>
            <person name="Roberts W.R."/>
            <person name="Alverson A.J."/>
        </authorList>
    </citation>
    <scope>NUCLEOTIDE SEQUENCE [LARGE SCALE GENOMIC DNA]</scope>
    <source>
        <strain evidence="3 4">AJA228-03</strain>
    </source>
</reference>
<feature type="region of interest" description="Disordered" evidence="1">
    <location>
        <begin position="59"/>
        <end position="86"/>
    </location>
</feature>
<evidence type="ECO:0000313" key="4">
    <source>
        <dbReference type="Proteomes" id="UP001530377"/>
    </source>
</evidence>
<evidence type="ECO:0000313" key="3">
    <source>
        <dbReference type="EMBL" id="KAL3816026.1"/>
    </source>
</evidence>
<dbReference type="Proteomes" id="UP001530377">
    <property type="component" value="Unassembled WGS sequence"/>
</dbReference>
<organism evidence="3 4">
    <name type="scientific">Cyclostephanos tholiformis</name>
    <dbReference type="NCBI Taxonomy" id="382380"/>
    <lineage>
        <taxon>Eukaryota</taxon>
        <taxon>Sar</taxon>
        <taxon>Stramenopiles</taxon>
        <taxon>Ochrophyta</taxon>
        <taxon>Bacillariophyta</taxon>
        <taxon>Coscinodiscophyceae</taxon>
        <taxon>Thalassiosirophycidae</taxon>
        <taxon>Stephanodiscales</taxon>
        <taxon>Stephanodiscaceae</taxon>
        <taxon>Cyclostephanos</taxon>
    </lineage>
</organism>